<evidence type="ECO:0000313" key="1">
    <source>
        <dbReference type="EMBL" id="JAP33456.1"/>
    </source>
</evidence>
<reference evidence="1" key="1">
    <citation type="submission" date="2015-12" db="EMBL/GenBank/DDBJ databases">
        <title>Gene expression during late stages of embryo sac development: a critical building block for successful pollen-pistil interactions.</title>
        <authorList>
            <person name="Liu Y."/>
            <person name="Joly V."/>
            <person name="Sabar M."/>
            <person name="Matton D.P."/>
        </authorList>
    </citation>
    <scope>NUCLEOTIDE SEQUENCE</scope>
</reference>
<dbReference type="AlphaFoldDB" id="A0A0V0INH4"/>
<proteinExistence type="predicted"/>
<accession>A0A0V0INH4</accession>
<dbReference type="EMBL" id="GEDG01004988">
    <property type="protein sequence ID" value="JAP33456.1"/>
    <property type="molecule type" value="Transcribed_RNA"/>
</dbReference>
<sequence>MFKKIFVVAKNVLRRVTWCSKSGSPINSVSHRLVTSIALLPWHSTSSKSVTLGDLTLHRETTR</sequence>
<name>A0A0V0INH4_SOLCH</name>
<protein>
    <submittedName>
        <fullName evidence="1">Putative ovule protein</fullName>
    </submittedName>
</protein>
<organism evidence="1">
    <name type="scientific">Solanum chacoense</name>
    <name type="common">Chaco potato</name>
    <dbReference type="NCBI Taxonomy" id="4108"/>
    <lineage>
        <taxon>Eukaryota</taxon>
        <taxon>Viridiplantae</taxon>
        <taxon>Streptophyta</taxon>
        <taxon>Embryophyta</taxon>
        <taxon>Tracheophyta</taxon>
        <taxon>Spermatophyta</taxon>
        <taxon>Magnoliopsida</taxon>
        <taxon>eudicotyledons</taxon>
        <taxon>Gunneridae</taxon>
        <taxon>Pentapetalae</taxon>
        <taxon>asterids</taxon>
        <taxon>lamiids</taxon>
        <taxon>Solanales</taxon>
        <taxon>Solanaceae</taxon>
        <taxon>Solanoideae</taxon>
        <taxon>Solaneae</taxon>
        <taxon>Solanum</taxon>
    </lineage>
</organism>